<accession>R7U6Y8</accession>
<feature type="compositionally biased region" description="Pro residues" evidence="1">
    <location>
        <begin position="169"/>
        <end position="181"/>
    </location>
</feature>
<evidence type="ECO:0000256" key="1">
    <source>
        <dbReference type="SAM" id="MobiDB-lite"/>
    </source>
</evidence>
<dbReference type="HOGENOM" id="CLU_488568_0_0_1"/>
<dbReference type="Pfam" id="PF15248">
    <property type="entry name" value="DUF4587"/>
    <property type="match status" value="1"/>
</dbReference>
<dbReference type="PANTHER" id="PTHR28604">
    <property type="match status" value="1"/>
</dbReference>
<dbReference type="InterPro" id="IPR027904">
    <property type="entry name" value="DUF4587"/>
</dbReference>
<dbReference type="STRING" id="283909.R7U6Y8"/>
<dbReference type="EMBL" id="KB304715">
    <property type="protein sequence ID" value="ELU01749.1"/>
    <property type="molecule type" value="Genomic_DNA"/>
</dbReference>
<feature type="region of interest" description="Disordered" evidence="1">
    <location>
        <begin position="227"/>
        <end position="246"/>
    </location>
</feature>
<sequence>MNVPMTSIWQVSRCILGKMSKVNSINRSRSSGDTPRHIIEHQFKPARLDPMTYPPPPPPPAPVAAPATAPAIIQTSQPQPYIINAGGGAPFEMKPTNNKAEMYEMMMMQNAQMHSMIMQQLMISALPKPPRSEQVDVNKKVSVDLDEVISLRGGEKKRPSSVHHHHYGPPTPYTPPQPVAPPAPPMQQTYPYTLPPIQVPPVMPQYYYPSPRPHYPVAEMEPLRLPRVRNKKPKPKDEPKAPPVEEKTVPKRVYGALPFPGPWALRKFRQAGYAVFFSKVLQKDIKKQKYKPRQQMSDSFLFAIKLKEIVAALHFIYLNPQRKVHGMLQQITVDSSRDLSAPTSNLASNSEKDKAIEDLAVILENVVYEMTEIMPATGVLGTHKKAFIYLLTRSGNIFPKGYLWQIEKDILKFDSVGRTTDVGEKEAHILLTGMFIGRALVTTLLFEPLQYGVIINEDTAKRDTKLLLKPVEYGLSSSQITFKAEKNLKMVATLLIYLLRKVYAKDKKVIPPLPHEIGRFLFRDDEMSVAVKKLKNSFEYAESLLQQWSKEYYKRLQV</sequence>
<dbReference type="Proteomes" id="UP000014760">
    <property type="component" value="Unassembled WGS sequence"/>
</dbReference>
<reference evidence="5" key="1">
    <citation type="submission" date="2012-12" db="EMBL/GenBank/DDBJ databases">
        <authorList>
            <person name="Hellsten U."/>
            <person name="Grimwood J."/>
            <person name="Chapman J.A."/>
            <person name="Shapiro H."/>
            <person name="Aerts A."/>
            <person name="Otillar R.P."/>
            <person name="Terry A.Y."/>
            <person name="Boore J.L."/>
            <person name="Simakov O."/>
            <person name="Marletaz F."/>
            <person name="Cho S.-J."/>
            <person name="Edsinger-Gonzales E."/>
            <person name="Havlak P."/>
            <person name="Kuo D.-H."/>
            <person name="Larsson T."/>
            <person name="Lv J."/>
            <person name="Arendt D."/>
            <person name="Savage R."/>
            <person name="Osoegawa K."/>
            <person name="de Jong P."/>
            <person name="Lindberg D.R."/>
            <person name="Seaver E.C."/>
            <person name="Weisblat D.A."/>
            <person name="Putnam N.H."/>
            <person name="Grigoriev I.V."/>
            <person name="Rokhsar D.S."/>
        </authorList>
    </citation>
    <scope>NUCLEOTIDE SEQUENCE</scope>
    <source>
        <strain evidence="5">I ESC-2004</strain>
    </source>
</reference>
<evidence type="ECO:0000313" key="4">
    <source>
        <dbReference type="EnsemblMetazoa" id="CapteP222017"/>
    </source>
</evidence>
<evidence type="ECO:0000313" key="3">
    <source>
        <dbReference type="EMBL" id="ELU01749.1"/>
    </source>
</evidence>
<organism evidence="3">
    <name type="scientific">Capitella teleta</name>
    <name type="common">Polychaete worm</name>
    <dbReference type="NCBI Taxonomy" id="283909"/>
    <lineage>
        <taxon>Eukaryota</taxon>
        <taxon>Metazoa</taxon>
        <taxon>Spiralia</taxon>
        <taxon>Lophotrochozoa</taxon>
        <taxon>Annelida</taxon>
        <taxon>Polychaeta</taxon>
        <taxon>Sedentaria</taxon>
        <taxon>Scolecida</taxon>
        <taxon>Capitellidae</taxon>
        <taxon>Capitella</taxon>
    </lineage>
</organism>
<evidence type="ECO:0000259" key="2">
    <source>
        <dbReference type="Pfam" id="PF15248"/>
    </source>
</evidence>
<keyword evidence="5" id="KW-1185">Reference proteome</keyword>
<evidence type="ECO:0000313" key="5">
    <source>
        <dbReference type="Proteomes" id="UP000014760"/>
    </source>
</evidence>
<feature type="domain" description="DUF4587" evidence="2">
    <location>
        <begin position="99"/>
        <end position="167"/>
    </location>
</feature>
<dbReference type="EMBL" id="AMQN01009141">
    <property type="status" value="NOT_ANNOTATED_CDS"/>
    <property type="molecule type" value="Genomic_DNA"/>
</dbReference>
<dbReference type="OrthoDB" id="5969023at2759"/>
<feature type="region of interest" description="Disordered" evidence="1">
    <location>
        <begin position="153"/>
        <end position="181"/>
    </location>
</feature>
<dbReference type="OMA" id="TESMHEN"/>
<gene>
    <name evidence="3" type="ORF">CAPTEDRAFT_222017</name>
</gene>
<reference evidence="4" key="3">
    <citation type="submission" date="2015-06" db="UniProtKB">
        <authorList>
            <consortium name="EnsemblMetazoa"/>
        </authorList>
    </citation>
    <scope>IDENTIFICATION</scope>
</reference>
<dbReference type="EnsemblMetazoa" id="CapteT222017">
    <property type="protein sequence ID" value="CapteP222017"/>
    <property type="gene ID" value="CapteG222017"/>
</dbReference>
<dbReference type="AlphaFoldDB" id="R7U6Y8"/>
<protein>
    <recommendedName>
        <fullName evidence="2">DUF4587 domain-containing protein</fullName>
    </recommendedName>
</protein>
<dbReference type="PANTHER" id="PTHR28604:SF3">
    <property type="match status" value="1"/>
</dbReference>
<feature type="compositionally biased region" description="Basic and acidic residues" evidence="1">
    <location>
        <begin position="235"/>
        <end position="246"/>
    </location>
</feature>
<name>R7U6Y8_CAPTE</name>
<proteinExistence type="predicted"/>
<dbReference type="InterPro" id="IPR038915">
    <property type="entry name" value="PRR29-like"/>
</dbReference>
<reference evidence="3 5" key="2">
    <citation type="journal article" date="2013" name="Nature">
        <title>Insights into bilaterian evolution from three spiralian genomes.</title>
        <authorList>
            <person name="Simakov O."/>
            <person name="Marletaz F."/>
            <person name="Cho S.J."/>
            <person name="Edsinger-Gonzales E."/>
            <person name="Havlak P."/>
            <person name="Hellsten U."/>
            <person name="Kuo D.H."/>
            <person name="Larsson T."/>
            <person name="Lv J."/>
            <person name="Arendt D."/>
            <person name="Savage R."/>
            <person name="Osoegawa K."/>
            <person name="de Jong P."/>
            <person name="Grimwood J."/>
            <person name="Chapman J.A."/>
            <person name="Shapiro H."/>
            <person name="Aerts A."/>
            <person name="Otillar R.P."/>
            <person name="Terry A.Y."/>
            <person name="Boore J.L."/>
            <person name="Grigoriev I.V."/>
            <person name="Lindberg D.R."/>
            <person name="Seaver E.C."/>
            <person name="Weisblat D.A."/>
            <person name="Putnam N.H."/>
            <person name="Rokhsar D.S."/>
        </authorList>
    </citation>
    <scope>NUCLEOTIDE SEQUENCE</scope>
    <source>
        <strain evidence="3 5">I ESC-2004</strain>
    </source>
</reference>